<organism evidence="1 2">
    <name type="scientific">Comamonas thiooxydans</name>
    <dbReference type="NCBI Taxonomy" id="363952"/>
    <lineage>
        <taxon>Bacteria</taxon>
        <taxon>Pseudomonadati</taxon>
        <taxon>Pseudomonadota</taxon>
        <taxon>Betaproteobacteria</taxon>
        <taxon>Burkholderiales</taxon>
        <taxon>Comamonadaceae</taxon>
        <taxon>Comamonas</taxon>
    </lineage>
</organism>
<evidence type="ECO:0000313" key="2">
    <source>
        <dbReference type="Proteomes" id="UP000029549"/>
    </source>
</evidence>
<reference evidence="1 2" key="1">
    <citation type="submission" date="2013-09" db="EMBL/GenBank/DDBJ databases">
        <title>High correlation between genotypes and phenotypes of environmental bacteria Comamonas testosteroni strains.</title>
        <authorList>
            <person name="Liu L."/>
            <person name="Zhu W."/>
            <person name="Xia X."/>
            <person name="Xu B."/>
            <person name="Luo M."/>
            <person name="Wang G."/>
        </authorList>
    </citation>
    <scope>NUCLEOTIDE SEQUENCE [LARGE SCALE GENOMIC DNA]</scope>
    <source>
        <strain evidence="1 2">DF2</strain>
    </source>
</reference>
<proteinExistence type="predicted"/>
<accession>A0A0E3BSL2</accession>
<gene>
    <name evidence="1" type="ORF">P608_16380</name>
</gene>
<dbReference type="EMBL" id="AWTP01000120">
    <property type="protein sequence ID" value="KGH09824.1"/>
    <property type="molecule type" value="Genomic_DNA"/>
</dbReference>
<dbReference type="AlphaFoldDB" id="D8D9J1"/>
<accession>D8D9J1</accession>
<comment type="caution">
    <text evidence="1">The sequence shown here is derived from an EMBL/GenBank/DDBJ whole genome shotgun (WGS) entry which is preliminary data.</text>
</comment>
<dbReference type="InterPro" id="IPR012495">
    <property type="entry name" value="TadE-like_dom"/>
</dbReference>
<dbReference type="Proteomes" id="UP000029549">
    <property type="component" value="Unassembled WGS sequence"/>
</dbReference>
<dbReference type="Pfam" id="PF07811">
    <property type="entry name" value="TadE"/>
    <property type="match status" value="1"/>
</dbReference>
<keyword evidence="2" id="KW-1185">Reference proteome</keyword>
<name>D8D9J1_9BURK</name>
<sequence>MIEFALVLMIFLTFFLGLMDFARMLWTWNAANEATRWGARTAVVCAKGSAKVLDRMQKFLPQLTTDNVIVEWYDAAGNQNNACTTATCGAVNVRIQNLNYQWISPIGFSLRGAIPMPGFSTYLPRESMGTDPNSGAPGICG</sequence>
<protein>
    <submittedName>
        <fullName evidence="1">Pilus assembly protein TadE</fullName>
    </submittedName>
</protein>
<evidence type="ECO:0000313" key="1">
    <source>
        <dbReference type="EMBL" id="KGH09824.1"/>
    </source>
</evidence>